<dbReference type="GO" id="GO:0005576">
    <property type="term" value="C:extracellular region"/>
    <property type="evidence" value="ECO:0007669"/>
    <property type="project" value="UniProtKB-SubCell"/>
</dbReference>
<dbReference type="GO" id="GO:0016787">
    <property type="term" value="F:hydrolase activity"/>
    <property type="evidence" value="ECO:0007669"/>
    <property type="project" value="UniProtKB-KW"/>
</dbReference>
<feature type="non-terminal residue" evidence="7">
    <location>
        <position position="257"/>
    </location>
</feature>
<dbReference type="Pfam" id="PF24708">
    <property type="entry name" value="Lip_C"/>
    <property type="match status" value="1"/>
</dbReference>
<dbReference type="Proteomes" id="UP000015241">
    <property type="component" value="Unassembled WGS sequence"/>
</dbReference>
<dbReference type="SUPFAM" id="SSF53474">
    <property type="entry name" value="alpha/beta-Hydrolases"/>
    <property type="match status" value="1"/>
</dbReference>
<reference evidence="7 8" key="1">
    <citation type="journal article" date="2012" name="Science">
        <title>The Paleozoic origin of enzymatic lignin decomposition reconstructed from 31 fungal genomes.</title>
        <authorList>
            <person name="Floudas D."/>
            <person name="Binder M."/>
            <person name="Riley R."/>
            <person name="Barry K."/>
            <person name="Blanchette R.A."/>
            <person name="Henrissat B."/>
            <person name="Martinez A.T."/>
            <person name="Otillar R."/>
            <person name="Spatafora J.W."/>
            <person name="Yadav J.S."/>
            <person name="Aerts A."/>
            <person name="Benoit I."/>
            <person name="Boyd A."/>
            <person name="Carlson A."/>
            <person name="Copeland A."/>
            <person name="Coutinho P.M."/>
            <person name="de Vries R.P."/>
            <person name="Ferreira P."/>
            <person name="Findley K."/>
            <person name="Foster B."/>
            <person name="Gaskell J."/>
            <person name="Glotzer D."/>
            <person name="Gorecki P."/>
            <person name="Heitman J."/>
            <person name="Hesse C."/>
            <person name="Hori C."/>
            <person name="Igarashi K."/>
            <person name="Jurgens J.A."/>
            <person name="Kallen N."/>
            <person name="Kersten P."/>
            <person name="Kohler A."/>
            <person name="Kuees U."/>
            <person name="Kumar T.K.A."/>
            <person name="Kuo A."/>
            <person name="LaButti K."/>
            <person name="Larrondo L.F."/>
            <person name="Lindquist E."/>
            <person name="Ling A."/>
            <person name="Lombard V."/>
            <person name="Lucas S."/>
            <person name="Lundell T."/>
            <person name="Martin R."/>
            <person name="McLaughlin D.J."/>
            <person name="Morgenstern I."/>
            <person name="Morin E."/>
            <person name="Murat C."/>
            <person name="Nagy L.G."/>
            <person name="Nolan M."/>
            <person name="Ohm R.A."/>
            <person name="Patyshakuliyeva A."/>
            <person name="Rokas A."/>
            <person name="Ruiz-Duenas F.J."/>
            <person name="Sabat G."/>
            <person name="Salamov A."/>
            <person name="Samejima M."/>
            <person name="Schmutz J."/>
            <person name="Slot J.C."/>
            <person name="St John F."/>
            <person name="Stenlid J."/>
            <person name="Sun H."/>
            <person name="Sun S."/>
            <person name="Syed K."/>
            <person name="Tsang A."/>
            <person name="Wiebenga A."/>
            <person name="Young D."/>
            <person name="Pisabarro A."/>
            <person name="Eastwood D.C."/>
            <person name="Martin F."/>
            <person name="Cullen D."/>
            <person name="Grigoriev I.V."/>
            <person name="Hibbett D.S."/>
        </authorList>
    </citation>
    <scope>NUCLEOTIDE SEQUENCE</scope>
    <source>
        <strain evidence="8">FP-58527</strain>
    </source>
</reference>
<keyword evidence="2" id="KW-0964">Secreted</keyword>
<keyword evidence="4" id="KW-0378">Hydrolase</keyword>
<evidence type="ECO:0000256" key="4">
    <source>
        <dbReference type="ARBA" id="ARBA00022801"/>
    </source>
</evidence>
<dbReference type="InterPro" id="IPR056304">
    <property type="entry name" value="Lip-like_C"/>
</dbReference>
<evidence type="ECO:0000313" key="7">
    <source>
        <dbReference type="EMBL" id="EPT01550.1"/>
    </source>
</evidence>
<dbReference type="OrthoDB" id="206848at2759"/>
<dbReference type="EMBL" id="KE504141">
    <property type="protein sequence ID" value="EPT01550.1"/>
    <property type="molecule type" value="Genomic_DNA"/>
</dbReference>
<sequence length="257" mass="29069">VPLVIVEGFFSSAGALVWGNIHEHSNHLVRADGREDRRVIFSRVGPVSSLHDRACELFYSLVGGVVDYGEEHARSHEHRRFGRTHGTGLYPQWSKDNPLHFLGHSLGGPTILKLQWLLENGFFGVRYHPEMILSANTISSPFRGTQLVYHAGEDPAKAPAVQWFSLGYMLARWVYLLAYLAPILPAALDMHTESRCLTFNEVSILTLLWYLWKCEWAEAEDAAPFDATFQAAHRREVQREGAINPGTYYRSYVACIV</sequence>
<comment type="subcellular location">
    <subcellularLocation>
        <location evidence="1">Secreted</location>
    </subcellularLocation>
</comment>
<keyword evidence="8" id="KW-1185">Reference proteome</keyword>
<evidence type="ECO:0000259" key="6">
    <source>
        <dbReference type="Pfam" id="PF24708"/>
    </source>
</evidence>
<dbReference type="eggNOG" id="ENOG502QPNZ">
    <property type="taxonomic scope" value="Eukaryota"/>
</dbReference>
<dbReference type="PANTHER" id="PTHR34043:SF3">
    <property type="entry name" value="ALPHA_BETA-HYDROLASES SUPERFAMILY PROTEIN"/>
    <property type="match status" value="1"/>
</dbReference>
<evidence type="ECO:0000256" key="5">
    <source>
        <dbReference type="ARBA" id="ARBA00023098"/>
    </source>
</evidence>
<dbReference type="Gene3D" id="3.40.50.1820">
    <property type="entry name" value="alpha/beta hydrolase"/>
    <property type="match status" value="1"/>
</dbReference>
<feature type="non-terminal residue" evidence="7">
    <location>
        <position position="1"/>
    </location>
</feature>
<dbReference type="InterPro" id="IPR029058">
    <property type="entry name" value="AB_hydrolase_fold"/>
</dbReference>
<dbReference type="HOGENOM" id="CLU_019900_0_0_1"/>
<dbReference type="STRING" id="743788.S8FTN8"/>
<organism evidence="7 8">
    <name type="scientific">Fomitopsis schrenkii</name>
    <name type="common">Brown rot fungus</name>
    <dbReference type="NCBI Taxonomy" id="2126942"/>
    <lineage>
        <taxon>Eukaryota</taxon>
        <taxon>Fungi</taxon>
        <taxon>Dikarya</taxon>
        <taxon>Basidiomycota</taxon>
        <taxon>Agaricomycotina</taxon>
        <taxon>Agaricomycetes</taxon>
        <taxon>Polyporales</taxon>
        <taxon>Fomitopsis</taxon>
    </lineage>
</organism>
<proteinExistence type="predicted"/>
<dbReference type="GO" id="GO:0006629">
    <property type="term" value="P:lipid metabolic process"/>
    <property type="evidence" value="ECO:0007669"/>
    <property type="project" value="UniProtKB-KW"/>
</dbReference>
<keyword evidence="5" id="KW-0443">Lipid metabolism</keyword>
<evidence type="ECO:0000256" key="2">
    <source>
        <dbReference type="ARBA" id="ARBA00022525"/>
    </source>
</evidence>
<evidence type="ECO:0000256" key="3">
    <source>
        <dbReference type="ARBA" id="ARBA00022729"/>
    </source>
</evidence>
<dbReference type="AlphaFoldDB" id="S8FTN8"/>
<evidence type="ECO:0000313" key="8">
    <source>
        <dbReference type="Proteomes" id="UP000015241"/>
    </source>
</evidence>
<accession>S8FTN8</accession>
<gene>
    <name evidence="7" type="ORF">FOMPIDRAFT_24917</name>
</gene>
<name>S8FTN8_FOMSC</name>
<protein>
    <recommendedName>
        <fullName evidence="6">Lipase-like C-terminal domain-containing protein</fullName>
    </recommendedName>
</protein>
<evidence type="ECO:0000256" key="1">
    <source>
        <dbReference type="ARBA" id="ARBA00004613"/>
    </source>
</evidence>
<dbReference type="InParanoid" id="S8FTN8"/>
<keyword evidence="3" id="KW-0732">Signal</keyword>
<feature type="domain" description="Lipase-like C-terminal" evidence="6">
    <location>
        <begin position="24"/>
        <end position="122"/>
    </location>
</feature>
<dbReference type="PANTHER" id="PTHR34043">
    <property type="entry name" value="ALPHA/BETA-HYDROLASES SUPERFAMILY PROTEIN"/>
    <property type="match status" value="1"/>
</dbReference>